<dbReference type="SUPFAM" id="SSF103088">
    <property type="entry name" value="OmpA-like"/>
    <property type="match status" value="1"/>
</dbReference>
<dbReference type="NCBIfam" id="TIGR03519">
    <property type="entry name" value="T9SS_PorP_fam"/>
    <property type="match status" value="1"/>
</dbReference>
<evidence type="ECO:0000256" key="4">
    <source>
        <dbReference type="PROSITE-ProRule" id="PRU00473"/>
    </source>
</evidence>
<evidence type="ECO:0000313" key="7">
    <source>
        <dbReference type="Proteomes" id="UP000199513"/>
    </source>
</evidence>
<comment type="subcellular location">
    <subcellularLocation>
        <location evidence="1">Cell outer membrane</location>
    </subcellularLocation>
</comment>
<dbReference type="PRINTS" id="PR01021">
    <property type="entry name" value="OMPADOMAIN"/>
</dbReference>
<dbReference type="Proteomes" id="UP000199513">
    <property type="component" value="Unassembled WGS sequence"/>
</dbReference>
<protein>
    <submittedName>
        <fullName evidence="6">Type IX secretion system membrane protein, PorP/SprF family</fullName>
    </submittedName>
</protein>
<accession>A0A1I2DAR5</accession>
<dbReference type="InterPro" id="IPR019861">
    <property type="entry name" value="PorP/SprF_Bacteroidetes"/>
</dbReference>
<dbReference type="PANTHER" id="PTHR30329:SF21">
    <property type="entry name" value="LIPOPROTEIN YIAD-RELATED"/>
    <property type="match status" value="1"/>
</dbReference>
<evidence type="ECO:0000259" key="5">
    <source>
        <dbReference type="PROSITE" id="PS51123"/>
    </source>
</evidence>
<keyword evidence="2 4" id="KW-0472">Membrane</keyword>
<proteinExistence type="predicted"/>
<dbReference type="RefSeq" id="WP_091541213.1">
    <property type="nucleotide sequence ID" value="NZ_FONY01000006.1"/>
</dbReference>
<organism evidence="6 7">
    <name type="scientific">Thermoflexibacter ruber</name>
    <dbReference type="NCBI Taxonomy" id="1003"/>
    <lineage>
        <taxon>Bacteria</taxon>
        <taxon>Pseudomonadati</taxon>
        <taxon>Bacteroidota</taxon>
        <taxon>Cytophagia</taxon>
        <taxon>Cytophagales</taxon>
        <taxon>Thermoflexibacteraceae</taxon>
        <taxon>Thermoflexibacter</taxon>
    </lineage>
</organism>
<keyword evidence="3" id="KW-0998">Cell outer membrane</keyword>
<dbReference type="EMBL" id="FONY01000006">
    <property type="protein sequence ID" value="SFE77616.1"/>
    <property type="molecule type" value="Genomic_DNA"/>
</dbReference>
<dbReference type="Gene3D" id="3.30.1330.60">
    <property type="entry name" value="OmpA-like domain"/>
    <property type="match status" value="1"/>
</dbReference>
<dbReference type="Pfam" id="PF00691">
    <property type="entry name" value="OmpA"/>
    <property type="match status" value="1"/>
</dbReference>
<dbReference type="PANTHER" id="PTHR30329">
    <property type="entry name" value="STATOR ELEMENT OF FLAGELLAR MOTOR COMPLEX"/>
    <property type="match status" value="1"/>
</dbReference>
<evidence type="ECO:0000313" key="6">
    <source>
        <dbReference type="EMBL" id="SFE77616.1"/>
    </source>
</evidence>
<dbReference type="InterPro" id="IPR006664">
    <property type="entry name" value="OMP_bac"/>
</dbReference>
<evidence type="ECO:0000256" key="2">
    <source>
        <dbReference type="ARBA" id="ARBA00023136"/>
    </source>
</evidence>
<dbReference type="InterPro" id="IPR006665">
    <property type="entry name" value="OmpA-like"/>
</dbReference>
<evidence type="ECO:0000256" key="3">
    <source>
        <dbReference type="ARBA" id="ARBA00023237"/>
    </source>
</evidence>
<dbReference type="InterPro" id="IPR036737">
    <property type="entry name" value="OmpA-like_sf"/>
</dbReference>
<gene>
    <name evidence="6" type="ORF">SAMN04488541_1006141</name>
</gene>
<dbReference type="InterPro" id="IPR050330">
    <property type="entry name" value="Bact_OuterMem_StrucFunc"/>
</dbReference>
<dbReference type="AlphaFoldDB" id="A0A1I2DAR5"/>
<dbReference type="PROSITE" id="PS51123">
    <property type="entry name" value="OMPA_2"/>
    <property type="match status" value="1"/>
</dbReference>
<name>A0A1I2DAR5_9BACT</name>
<keyword evidence="7" id="KW-1185">Reference proteome</keyword>
<reference evidence="6 7" key="1">
    <citation type="submission" date="2016-10" db="EMBL/GenBank/DDBJ databases">
        <authorList>
            <person name="de Groot N.N."/>
        </authorList>
    </citation>
    <scope>NUCLEOTIDE SEQUENCE [LARGE SCALE GENOMIC DNA]</scope>
    <source>
        <strain>GEY</strain>
        <strain evidence="7">DSM 9560</strain>
    </source>
</reference>
<evidence type="ECO:0000256" key="1">
    <source>
        <dbReference type="ARBA" id="ARBA00004442"/>
    </source>
</evidence>
<dbReference type="STRING" id="1003.SAMN04488541_1006141"/>
<dbReference type="OrthoDB" id="1114455at2"/>
<feature type="domain" description="OmpA-like" evidence="5">
    <location>
        <begin position="380"/>
        <end position="494"/>
    </location>
</feature>
<dbReference type="GO" id="GO:0009279">
    <property type="term" value="C:cell outer membrane"/>
    <property type="evidence" value="ECO:0007669"/>
    <property type="project" value="UniProtKB-SubCell"/>
</dbReference>
<sequence>MELIKYKLFVFFVLCMIVVAEGALKEVKAQETSLFTQYHQNKYFYNPAYAGYHGYSVAHLVYRKQWSGLEGAPETMLFSFQTPFSKAMGAGMRIFRDNTGVVSRTGAQASYAYGVKFDEDNQLHFGLSLGTLVNSVRWELLSGSDLQDQALYRLNNSFVVDGAFGAYYNFKGLEVSFAFPQLFNRSLREENLNSTSPFRYINQSVAAVSYRVELPNSQLSITPMVLHRFGTFAIQKAGQFDVNVVIDWKETFWLSFLHRTDYGNAINAGLHLGQFSFGYAYEFANNKSLIGNVSNGSHEILVSYHFGRKKEKKKVEPEDKDIDNQIVVRKDSIDENKVTEVEKIDSSAVTQVDEPKTVIDSATIETSTPSEKQVFEKPEVGKKYVVSGLYFATGSAQIEKASFPALDNIVEFLRKNPNLRVEIGGHTDNVGNKASNQRLSENRAKAVVDYLKGIGIDASRITFKGYGDTQPIASNDDEKDGRELNRRIEMKIIE</sequence>
<dbReference type="CDD" id="cd07185">
    <property type="entry name" value="OmpA_C-like"/>
    <property type="match status" value="1"/>
</dbReference>
<dbReference type="Pfam" id="PF11751">
    <property type="entry name" value="PorP_SprF"/>
    <property type="match status" value="1"/>
</dbReference>